<keyword evidence="8" id="KW-0812">Transmembrane</keyword>
<comment type="caution">
    <text evidence="10">The sequence shown here is derived from an EMBL/GenBank/DDBJ whole genome shotgun (WGS) entry which is preliminary data.</text>
</comment>
<evidence type="ECO:0000313" key="10">
    <source>
        <dbReference type="EMBL" id="TPG54974.1"/>
    </source>
</evidence>
<dbReference type="EC" id="2.7.13.3" evidence="2"/>
<gene>
    <name evidence="10" type="ORF">EAH76_10320</name>
</gene>
<feature type="transmembrane region" description="Helical" evidence="8">
    <location>
        <begin position="247"/>
        <end position="269"/>
    </location>
</feature>
<keyword evidence="8" id="KW-1133">Transmembrane helix</keyword>
<dbReference type="InterPro" id="IPR011495">
    <property type="entry name" value="Sig_transdc_His_kin_sub2_dim/P"/>
</dbReference>
<evidence type="ECO:0000256" key="6">
    <source>
        <dbReference type="ARBA" id="ARBA00022777"/>
    </source>
</evidence>
<feature type="domain" description="Signal transduction histidine kinase subgroup 2 dimerisation and phosphoacceptor" evidence="9">
    <location>
        <begin position="340"/>
        <end position="414"/>
    </location>
</feature>
<protein>
    <recommendedName>
        <fullName evidence="2">histidine kinase</fullName>
        <ecNumber evidence="2">2.7.13.3</ecNumber>
    </recommendedName>
</protein>
<evidence type="ECO:0000256" key="3">
    <source>
        <dbReference type="ARBA" id="ARBA00022553"/>
    </source>
</evidence>
<keyword evidence="4" id="KW-0808">Transferase</keyword>
<comment type="catalytic activity">
    <reaction evidence="1">
        <text>ATP + protein L-histidine = ADP + protein N-phospho-L-histidine.</text>
        <dbReference type="EC" id="2.7.13.3"/>
    </reaction>
</comment>
<keyword evidence="3" id="KW-0597">Phosphoprotein</keyword>
<keyword evidence="5" id="KW-0547">Nucleotide-binding</keyword>
<organism evidence="10 11">
    <name type="scientific">Sphingomonas glacialis</name>
    <dbReference type="NCBI Taxonomy" id="658225"/>
    <lineage>
        <taxon>Bacteria</taxon>
        <taxon>Pseudomonadati</taxon>
        <taxon>Pseudomonadota</taxon>
        <taxon>Alphaproteobacteria</taxon>
        <taxon>Sphingomonadales</taxon>
        <taxon>Sphingomonadaceae</taxon>
        <taxon>Sphingomonas</taxon>
    </lineage>
</organism>
<dbReference type="GO" id="GO:0004673">
    <property type="term" value="F:protein histidine kinase activity"/>
    <property type="evidence" value="ECO:0007669"/>
    <property type="project" value="UniProtKB-EC"/>
</dbReference>
<dbReference type="AlphaFoldDB" id="A0A502FZM9"/>
<keyword evidence="8" id="KW-0472">Membrane</keyword>
<evidence type="ECO:0000259" key="9">
    <source>
        <dbReference type="Pfam" id="PF07568"/>
    </source>
</evidence>
<accession>A0A502FZM9</accession>
<dbReference type="Pfam" id="PF07568">
    <property type="entry name" value="HisKA_2"/>
    <property type="match status" value="1"/>
</dbReference>
<proteinExistence type="predicted"/>
<keyword evidence="7" id="KW-0067">ATP-binding</keyword>
<evidence type="ECO:0000256" key="1">
    <source>
        <dbReference type="ARBA" id="ARBA00000085"/>
    </source>
</evidence>
<dbReference type="PANTHER" id="PTHR41523:SF8">
    <property type="entry name" value="ETHYLENE RESPONSE SENSOR PROTEIN"/>
    <property type="match status" value="1"/>
</dbReference>
<evidence type="ECO:0000313" key="11">
    <source>
        <dbReference type="Proteomes" id="UP000319931"/>
    </source>
</evidence>
<dbReference type="EMBL" id="RCZC01000002">
    <property type="protein sequence ID" value="TPG54974.1"/>
    <property type="molecule type" value="Genomic_DNA"/>
</dbReference>
<keyword evidence="11" id="KW-1185">Reference proteome</keyword>
<sequence length="531" mass="56852">MNDIAGDTAPPFESGRPGGMFDRIPTGAKVFLILGICLLPLAIIAFFATVRTAQLAEEATRAQMQVNATESARKLAIELVGDLTALRVSLNALEIDPGDAPSCARAQGVFAPQTANGTRFVITDARGGVICGEALPRATAPGASQPGTAITARLIPGQGLTLSTTSTSGRTRAAAFFPTRVLATTAMPTNAPQPYEAQLVLDRDSLLLHALPPRTALERRATINTVIGIGALTLATEVQSAPITSPVLIALLLPIIMWAAAAGISWFVVDRLLIRSLRQLRTRVANFVPGEEIDPGTMQALPAQEIRELGETFRAISRTVAEHEAGLAEGLVRQTKLTREVHHRVKNNLQVISSLINFHARAARSVEATQAYASIQRRVDALAVVHRNHFAELEENRGLSLRSVLGELAANIRATAPEDAPIAIQLDIAPYLANQDVAIAIAFLLTEIIELAMTVSPTANLRISIAAADVPDRAVLRINSPALVDNDRMRALIAERYGRVIEGLSRQLRSKLHYDPMVGAYEIAVAVTGRD</sequence>
<keyword evidence="6 10" id="KW-0418">Kinase</keyword>
<dbReference type="Proteomes" id="UP000319931">
    <property type="component" value="Unassembled WGS sequence"/>
</dbReference>
<evidence type="ECO:0000256" key="2">
    <source>
        <dbReference type="ARBA" id="ARBA00012438"/>
    </source>
</evidence>
<name>A0A502FZM9_9SPHN</name>
<evidence type="ECO:0000256" key="5">
    <source>
        <dbReference type="ARBA" id="ARBA00022741"/>
    </source>
</evidence>
<dbReference type="PANTHER" id="PTHR41523">
    <property type="entry name" value="TWO-COMPONENT SYSTEM SENSOR PROTEIN"/>
    <property type="match status" value="1"/>
</dbReference>
<dbReference type="RefSeq" id="WP_140850111.1">
    <property type="nucleotide sequence ID" value="NZ_RCZC01000002.1"/>
</dbReference>
<evidence type="ECO:0000256" key="7">
    <source>
        <dbReference type="ARBA" id="ARBA00022840"/>
    </source>
</evidence>
<evidence type="ECO:0000256" key="4">
    <source>
        <dbReference type="ARBA" id="ARBA00022679"/>
    </source>
</evidence>
<dbReference type="Gene3D" id="3.30.450.20">
    <property type="entry name" value="PAS domain"/>
    <property type="match status" value="1"/>
</dbReference>
<dbReference type="OrthoDB" id="9767435at2"/>
<reference evidence="10 11" key="1">
    <citation type="journal article" date="2019" name="Environ. Microbiol.">
        <title>Species interactions and distinct microbial communities in high Arctic permafrost affected cryosols are associated with the CH4 and CO2 gas fluxes.</title>
        <authorList>
            <person name="Altshuler I."/>
            <person name="Hamel J."/>
            <person name="Turney S."/>
            <person name="Magnuson E."/>
            <person name="Levesque R."/>
            <person name="Greer C."/>
            <person name="Whyte L.G."/>
        </authorList>
    </citation>
    <scope>NUCLEOTIDE SEQUENCE [LARGE SCALE GENOMIC DNA]</scope>
    <source>
        <strain evidence="10 11">E6.1</strain>
    </source>
</reference>
<feature type="transmembrane region" description="Helical" evidence="8">
    <location>
        <begin position="30"/>
        <end position="50"/>
    </location>
</feature>
<dbReference type="GO" id="GO:0005524">
    <property type="term" value="F:ATP binding"/>
    <property type="evidence" value="ECO:0007669"/>
    <property type="project" value="UniProtKB-KW"/>
</dbReference>
<evidence type="ECO:0000256" key="8">
    <source>
        <dbReference type="SAM" id="Phobius"/>
    </source>
</evidence>